<dbReference type="EMBL" id="CAUOFW020001970">
    <property type="protein sequence ID" value="CAK9149975.1"/>
    <property type="molecule type" value="Genomic_DNA"/>
</dbReference>
<dbReference type="AlphaFoldDB" id="A0ABC8RYD0"/>
<accession>A0ABC8RYD0</accession>
<evidence type="ECO:0000313" key="2">
    <source>
        <dbReference type="Proteomes" id="UP001642360"/>
    </source>
</evidence>
<protein>
    <submittedName>
        <fullName evidence="1">Uncharacterized protein</fullName>
    </submittedName>
</protein>
<keyword evidence="2" id="KW-1185">Reference proteome</keyword>
<comment type="caution">
    <text evidence="1">The sequence shown here is derived from an EMBL/GenBank/DDBJ whole genome shotgun (WGS) entry which is preliminary data.</text>
</comment>
<reference evidence="1 2" key="1">
    <citation type="submission" date="2024-02" db="EMBL/GenBank/DDBJ databases">
        <authorList>
            <person name="Vignale AGUSTIN F."/>
            <person name="Sosa J E."/>
            <person name="Modenutti C."/>
        </authorList>
    </citation>
    <scope>NUCLEOTIDE SEQUENCE [LARGE SCALE GENOMIC DNA]</scope>
</reference>
<evidence type="ECO:0000313" key="1">
    <source>
        <dbReference type="EMBL" id="CAK9149975.1"/>
    </source>
</evidence>
<dbReference type="Proteomes" id="UP001642360">
    <property type="component" value="Unassembled WGS sequence"/>
</dbReference>
<proteinExistence type="predicted"/>
<sequence length="87" mass="9984">MGTLKDEQLPFIQSYFQKVKKLPSLLLRGVCLMLMLTFPPNVIAKFALRCNALAVCKPIQKYAENYTKTKISSLESACYLFWFLEEG</sequence>
<organism evidence="1 2">
    <name type="scientific">Ilex paraguariensis</name>
    <name type="common">yerba mate</name>
    <dbReference type="NCBI Taxonomy" id="185542"/>
    <lineage>
        <taxon>Eukaryota</taxon>
        <taxon>Viridiplantae</taxon>
        <taxon>Streptophyta</taxon>
        <taxon>Embryophyta</taxon>
        <taxon>Tracheophyta</taxon>
        <taxon>Spermatophyta</taxon>
        <taxon>Magnoliopsida</taxon>
        <taxon>eudicotyledons</taxon>
        <taxon>Gunneridae</taxon>
        <taxon>Pentapetalae</taxon>
        <taxon>asterids</taxon>
        <taxon>campanulids</taxon>
        <taxon>Aquifoliales</taxon>
        <taxon>Aquifoliaceae</taxon>
        <taxon>Ilex</taxon>
    </lineage>
</organism>
<gene>
    <name evidence="1" type="ORF">ILEXP_LOCUS18089</name>
</gene>
<name>A0ABC8RYD0_9AQUA</name>